<dbReference type="AlphaFoldDB" id="A0A719MAU6"/>
<reference evidence="1" key="2">
    <citation type="submission" date="2019-01" db="EMBL/GenBank/DDBJ databases">
        <authorList>
            <consortium name="NCBI Pathogen Detection Project"/>
        </authorList>
    </citation>
    <scope>NUCLEOTIDE SEQUENCE</scope>
    <source>
        <strain evidence="1">SL1344</strain>
    </source>
</reference>
<reference evidence="1" key="1">
    <citation type="journal article" date="2018" name="Genome Biol.">
        <title>SKESA: strategic k-mer extension for scrupulous assemblies.</title>
        <authorList>
            <person name="Souvorov A."/>
            <person name="Agarwala R."/>
            <person name="Lipman D.J."/>
        </authorList>
    </citation>
    <scope>NUCLEOTIDE SEQUENCE</scope>
    <source>
        <strain evidence="1">SL1344</strain>
    </source>
</reference>
<organism evidence="1">
    <name type="scientific">Salmonella typhimurium (strain SL1344)</name>
    <dbReference type="NCBI Taxonomy" id="216597"/>
    <lineage>
        <taxon>Bacteria</taxon>
        <taxon>Pseudomonadati</taxon>
        <taxon>Pseudomonadota</taxon>
        <taxon>Gammaproteobacteria</taxon>
        <taxon>Enterobacterales</taxon>
        <taxon>Enterobacteriaceae</taxon>
        <taxon>Salmonella</taxon>
    </lineage>
</organism>
<protein>
    <submittedName>
        <fullName evidence="1">AraC family transcriptional regulator</fullName>
    </submittedName>
</protein>
<proteinExistence type="predicted"/>
<sequence length="101" mass="11605">MDDIESFDIITLPDELLSRVLCLFEASNCSESLSPIRYRTFSDKVFIITDSGINGILFEYLKKRKNNNNDIYEIACLFSKVNNIEQLYTSLCISVSRSFSD</sequence>
<evidence type="ECO:0000313" key="1">
    <source>
        <dbReference type="EMBL" id="HAD7089109.1"/>
    </source>
</evidence>
<accession>A0A719MAU6</accession>
<name>A0A719MAU6_SALTS</name>
<dbReference type="EMBL" id="DAAPNO010000010">
    <property type="protein sequence ID" value="HAD7089109.1"/>
    <property type="molecule type" value="Genomic_DNA"/>
</dbReference>
<feature type="non-terminal residue" evidence="1">
    <location>
        <position position="101"/>
    </location>
</feature>
<gene>
    <name evidence="1" type="ORF">G1X31_11980</name>
</gene>
<comment type="caution">
    <text evidence="1">The sequence shown here is derived from an EMBL/GenBank/DDBJ whole genome shotgun (WGS) entry which is preliminary data.</text>
</comment>